<dbReference type="Gene3D" id="3.40.50.280">
    <property type="entry name" value="Cobalamin-binding domain"/>
    <property type="match status" value="1"/>
</dbReference>
<dbReference type="GO" id="GO:0031419">
    <property type="term" value="F:cobalamin binding"/>
    <property type="evidence" value="ECO:0007669"/>
    <property type="project" value="InterPro"/>
</dbReference>
<name>A0A564WN02_9FIRM</name>
<dbReference type="InterPro" id="IPR003759">
    <property type="entry name" value="Cbl-bd_cap"/>
</dbReference>
<gene>
    <name evidence="5" type="primary">metH_1</name>
    <name evidence="5" type="ORF">BWLFYP14_01197</name>
</gene>
<dbReference type="PROSITE" id="PS51337">
    <property type="entry name" value="B12_BINDING_NTER"/>
    <property type="match status" value="1"/>
</dbReference>
<reference evidence="5 6" key="1">
    <citation type="submission" date="2019-07" db="EMBL/GenBank/DDBJ databases">
        <authorList>
            <person name="Chang H.-W."/>
            <person name="Raman A."/>
            <person name="Venkatesh S."/>
            <person name="Gehrig J."/>
        </authorList>
    </citation>
    <scope>NUCLEOTIDE SEQUENCE [LARGE SCALE GENOMIC DNA]</scope>
    <source>
        <strain evidence="5">Blautia_wexlerae_LFYP_14</strain>
    </source>
</reference>
<accession>A0A564WN02</accession>
<dbReference type="GO" id="GO:0008705">
    <property type="term" value="F:methionine synthase activity"/>
    <property type="evidence" value="ECO:0007669"/>
    <property type="project" value="UniProtKB-EC"/>
</dbReference>
<evidence type="ECO:0000259" key="3">
    <source>
        <dbReference type="PROSITE" id="PS51332"/>
    </source>
</evidence>
<keyword evidence="5" id="KW-0808">Transferase</keyword>
<evidence type="ECO:0000256" key="1">
    <source>
        <dbReference type="ARBA" id="ARBA00022723"/>
    </source>
</evidence>
<dbReference type="EC" id="2.1.1.13" evidence="5"/>
<dbReference type="Pfam" id="PF02607">
    <property type="entry name" value="B12-binding_2"/>
    <property type="match status" value="1"/>
</dbReference>
<dbReference type="RefSeq" id="WP_008705404.1">
    <property type="nucleotide sequence ID" value="NZ_CABHOF010000030.1"/>
</dbReference>
<keyword evidence="5" id="KW-0489">Methyltransferase</keyword>
<dbReference type="PROSITE" id="PS51332">
    <property type="entry name" value="B12_BINDING"/>
    <property type="match status" value="1"/>
</dbReference>
<organism evidence="5 6">
    <name type="scientific">Blautia wexlerae</name>
    <dbReference type="NCBI Taxonomy" id="418240"/>
    <lineage>
        <taxon>Bacteria</taxon>
        <taxon>Bacillati</taxon>
        <taxon>Bacillota</taxon>
        <taxon>Clostridia</taxon>
        <taxon>Lachnospirales</taxon>
        <taxon>Lachnospiraceae</taxon>
        <taxon>Blautia</taxon>
    </lineage>
</organism>
<dbReference type="Proteomes" id="UP000366766">
    <property type="component" value="Unassembled WGS sequence"/>
</dbReference>
<dbReference type="InterPro" id="IPR036724">
    <property type="entry name" value="Cobalamin-bd_sf"/>
</dbReference>
<dbReference type="Pfam" id="PF02310">
    <property type="entry name" value="B12-binding"/>
    <property type="match status" value="1"/>
</dbReference>
<dbReference type="AlphaFoldDB" id="A0A564WN02"/>
<dbReference type="InterPro" id="IPR006158">
    <property type="entry name" value="Cobalamin-bd"/>
</dbReference>
<keyword evidence="6" id="KW-1185">Reference proteome</keyword>
<protein>
    <submittedName>
        <fullName evidence="5">Methionine synthase</fullName>
        <ecNumber evidence="5">2.1.1.13</ecNumber>
    </submittedName>
</protein>
<dbReference type="SUPFAM" id="SSF52242">
    <property type="entry name" value="Cobalamin (vitamin B12)-binding domain"/>
    <property type="match status" value="1"/>
</dbReference>
<dbReference type="SMART" id="SM01018">
    <property type="entry name" value="B12-binding_2"/>
    <property type="match status" value="1"/>
</dbReference>
<dbReference type="Gene3D" id="1.10.1240.10">
    <property type="entry name" value="Methionine synthase domain"/>
    <property type="match status" value="1"/>
</dbReference>
<sequence length="211" mass="23096">MTVLEQLRKTIEDGHPGETEKLVREALKQHIPAGRIVEEAMTPAMRTVGENYKSNGADIIKILAAARSVRKGFELLEEQDSQFGRRNIGTVILGTVEGDLHDVGKNLVAIMFRSAGFKVIDLGVDISEKQFLRAVKQNPDVSIVCISSLLSTSIPEMEQVVKSLKRSSNKHKFKIMVGGGAVTEQLAKNMGADAYTENCIEAVEVAKTFIV</sequence>
<proteinExistence type="predicted"/>
<dbReference type="InterPro" id="IPR036594">
    <property type="entry name" value="Meth_synthase_dom"/>
</dbReference>
<evidence type="ECO:0000256" key="2">
    <source>
        <dbReference type="ARBA" id="ARBA00023285"/>
    </source>
</evidence>
<feature type="domain" description="B12-binding" evidence="3">
    <location>
        <begin position="88"/>
        <end position="211"/>
    </location>
</feature>
<feature type="domain" description="B12-binding N-terminal" evidence="4">
    <location>
        <begin position="1"/>
        <end position="88"/>
    </location>
</feature>
<evidence type="ECO:0000313" key="6">
    <source>
        <dbReference type="Proteomes" id="UP000366766"/>
    </source>
</evidence>
<dbReference type="GO" id="GO:0032259">
    <property type="term" value="P:methylation"/>
    <property type="evidence" value="ECO:0007669"/>
    <property type="project" value="UniProtKB-KW"/>
</dbReference>
<evidence type="ECO:0000313" key="5">
    <source>
        <dbReference type="EMBL" id="VUX63838.1"/>
    </source>
</evidence>
<dbReference type="PANTHER" id="PTHR45833:SF1">
    <property type="entry name" value="METHIONINE SYNTHASE"/>
    <property type="match status" value="1"/>
</dbReference>
<dbReference type="GO" id="GO:0046653">
    <property type="term" value="P:tetrahydrofolate metabolic process"/>
    <property type="evidence" value="ECO:0007669"/>
    <property type="project" value="TreeGrafter"/>
</dbReference>
<dbReference type="GO" id="GO:0046872">
    <property type="term" value="F:metal ion binding"/>
    <property type="evidence" value="ECO:0007669"/>
    <property type="project" value="UniProtKB-KW"/>
</dbReference>
<evidence type="ECO:0000259" key="4">
    <source>
        <dbReference type="PROSITE" id="PS51337"/>
    </source>
</evidence>
<dbReference type="GO" id="GO:0050667">
    <property type="term" value="P:homocysteine metabolic process"/>
    <property type="evidence" value="ECO:0007669"/>
    <property type="project" value="TreeGrafter"/>
</dbReference>
<dbReference type="GO" id="GO:0005829">
    <property type="term" value="C:cytosol"/>
    <property type="evidence" value="ECO:0007669"/>
    <property type="project" value="TreeGrafter"/>
</dbReference>
<keyword evidence="2" id="KW-0170">Cobalt</keyword>
<dbReference type="SUPFAM" id="SSF47644">
    <property type="entry name" value="Methionine synthase domain"/>
    <property type="match status" value="1"/>
</dbReference>
<dbReference type="InterPro" id="IPR050554">
    <property type="entry name" value="Met_Synthase/Corrinoid"/>
</dbReference>
<keyword evidence="1" id="KW-0479">Metal-binding</keyword>
<dbReference type="PANTHER" id="PTHR45833">
    <property type="entry name" value="METHIONINE SYNTHASE"/>
    <property type="match status" value="1"/>
</dbReference>
<dbReference type="EMBL" id="CABHOF010000030">
    <property type="protein sequence ID" value="VUX63838.1"/>
    <property type="molecule type" value="Genomic_DNA"/>
</dbReference>